<keyword evidence="4" id="KW-1185">Reference proteome</keyword>
<evidence type="ECO:0000313" key="2">
    <source>
        <dbReference type="EMBL" id="CAB3244848.1"/>
    </source>
</evidence>
<dbReference type="EMBL" id="CADEBC010000522">
    <property type="protein sequence ID" value="CAB3244848.1"/>
    <property type="molecule type" value="Genomic_DNA"/>
</dbReference>
<comment type="caution">
    <text evidence="2">The sequence shown here is derived from an EMBL/GenBank/DDBJ whole genome shotgun (WGS) entry which is preliminary data.</text>
</comment>
<name>A0A8S1AEN9_ARCPL</name>
<dbReference type="Pfam" id="PF07841">
    <property type="entry name" value="DM4_12"/>
    <property type="match status" value="1"/>
</dbReference>
<dbReference type="EMBL" id="CADEBD010000857">
    <property type="protein sequence ID" value="CAB3260559.1"/>
    <property type="molecule type" value="Genomic_DNA"/>
</dbReference>
<feature type="signal peptide" evidence="1">
    <location>
        <begin position="1"/>
        <end position="21"/>
    </location>
</feature>
<dbReference type="Proteomes" id="UP000494256">
    <property type="component" value="Unassembled WGS sequence"/>
</dbReference>
<protein>
    <submittedName>
        <fullName evidence="2">Uncharacterized protein</fullName>
    </submittedName>
</protein>
<dbReference type="Proteomes" id="UP000494106">
    <property type="component" value="Unassembled WGS sequence"/>
</dbReference>
<dbReference type="AlphaFoldDB" id="A0A8S1AEN9"/>
<reference evidence="4 5" key="1">
    <citation type="submission" date="2020-04" db="EMBL/GenBank/DDBJ databases">
        <authorList>
            <person name="Wallbank WR R."/>
            <person name="Pardo Diaz C."/>
            <person name="Kozak K."/>
            <person name="Martin S."/>
            <person name="Jiggins C."/>
            <person name="Moest M."/>
            <person name="Warren A I."/>
            <person name="Byers J.R.P. K."/>
            <person name="Montejo-Kovacevich G."/>
            <person name="Yen C E."/>
        </authorList>
    </citation>
    <scope>NUCLEOTIDE SEQUENCE [LARGE SCALE GENOMIC DNA]</scope>
</reference>
<sequence>MSYRWKWIMLALVCNFVISASQDEEEHKNMVKRQINSLPLVYPYGATYKLIIGLSAPIKAEDYISLAFAANFQYQYSQFQNISEVSRYYFIKTVSREQREADLEARKDERYTFYRSVADMLRSKNMDGDECVFRAICEAAQYPVEEEGLVGEILHILLTPDYGKSPFDEKDQYLEDLMSPYNDAAIAGRQMFNCPSIYPRCPEGEGLMEMFSVLREE</sequence>
<accession>A0A8S1AEN9</accession>
<organism evidence="2 4">
    <name type="scientific">Arctia plantaginis</name>
    <name type="common">Wood tiger moth</name>
    <name type="synonym">Phalaena plantaginis</name>
    <dbReference type="NCBI Taxonomy" id="874455"/>
    <lineage>
        <taxon>Eukaryota</taxon>
        <taxon>Metazoa</taxon>
        <taxon>Ecdysozoa</taxon>
        <taxon>Arthropoda</taxon>
        <taxon>Hexapoda</taxon>
        <taxon>Insecta</taxon>
        <taxon>Pterygota</taxon>
        <taxon>Neoptera</taxon>
        <taxon>Endopterygota</taxon>
        <taxon>Lepidoptera</taxon>
        <taxon>Glossata</taxon>
        <taxon>Ditrysia</taxon>
        <taxon>Noctuoidea</taxon>
        <taxon>Erebidae</taxon>
        <taxon>Arctiinae</taxon>
        <taxon>Arctia</taxon>
    </lineage>
</organism>
<keyword evidence="1" id="KW-0732">Signal</keyword>
<gene>
    <name evidence="2" type="ORF">APLA_LOCUS10185</name>
    <name evidence="3" type="ORF">APLA_LOCUS17048</name>
</gene>
<dbReference type="InterPro" id="IPR006631">
    <property type="entry name" value="DM4_12"/>
</dbReference>
<dbReference type="PANTHER" id="PTHR21398">
    <property type="entry name" value="AGAP007094-PA"/>
    <property type="match status" value="1"/>
</dbReference>
<feature type="chain" id="PRO_5036273095" evidence="1">
    <location>
        <begin position="22"/>
        <end position="217"/>
    </location>
</feature>
<dbReference type="OrthoDB" id="6358587at2759"/>
<evidence type="ECO:0000313" key="3">
    <source>
        <dbReference type="EMBL" id="CAB3260559.1"/>
    </source>
</evidence>
<evidence type="ECO:0000256" key="1">
    <source>
        <dbReference type="SAM" id="SignalP"/>
    </source>
</evidence>
<evidence type="ECO:0000313" key="4">
    <source>
        <dbReference type="Proteomes" id="UP000494106"/>
    </source>
</evidence>
<dbReference type="PANTHER" id="PTHR21398:SF11">
    <property type="entry name" value="HDC15381-RELATED"/>
    <property type="match status" value="1"/>
</dbReference>
<dbReference type="SMART" id="SM00718">
    <property type="entry name" value="DM4_12"/>
    <property type="match status" value="1"/>
</dbReference>
<proteinExistence type="predicted"/>
<evidence type="ECO:0000313" key="5">
    <source>
        <dbReference type="Proteomes" id="UP000494256"/>
    </source>
</evidence>